<evidence type="ECO:0000313" key="3">
    <source>
        <dbReference type="Proteomes" id="UP000054097"/>
    </source>
</evidence>
<feature type="non-terminal residue" evidence="2">
    <location>
        <position position="1"/>
    </location>
</feature>
<dbReference type="AlphaFoldDB" id="A0A0C2Y029"/>
<reference evidence="2 3" key="1">
    <citation type="submission" date="2014-04" db="EMBL/GenBank/DDBJ databases">
        <authorList>
            <consortium name="DOE Joint Genome Institute"/>
            <person name="Kuo A."/>
            <person name="Zuccaro A."/>
            <person name="Kohler A."/>
            <person name="Nagy L.G."/>
            <person name="Floudas D."/>
            <person name="Copeland A."/>
            <person name="Barry K.W."/>
            <person name="Cichocki N."/>
            <person name="Veneault-Fourrey C."/>
            <person name="LaButti K."/>
            <person name="Lindquist E.A."/>
            <person name="Lipzen A."/>
            <person name="Lundell T."/>
            <person name="Morin E."/>
            <person name="Murat C."/>
            <person name="Sun H."/>
            <person name="Tunlid A."/>
            <person name="Henrissat B."/>
            <person name="Grigoriev I.V."/>
            <person name="Hibbett D.S."/>
            <person name="Martin F."/>
            <person name="Nordberg H.P."/>
            <person name="Cantor M.N."/>
            <person name="Hua S.X."/>
        </authorList>
    </citation>
    <scope>NUCLEOTIDE SEQUENCE [LARGE SCALE GENOMIC DNA]</scope>
    <source>
        <strain evidence="2 3">MAFF 305830</strain>
    </source>
</reference>
<dbReference type="Proteomes" id="UP000054097">
    <property type="component" value="Unassembled WGS sequence"/>
</dbReference>
<evidence type="ECO:0000256" key="1">
    <source>
        <dbReference type="SAM" id="MobiDB-lite"/>
    </source>
</evidence>
<reference evidence="3" key="2">
    <citation type="submission" date="2015-01" db="EMBL/GenBank/DDBJ databases">
        <title>Evolutionary Origins and Diversification of the Mycorrhizal Mutualists.</title>
        <authorList>
            <consortium name="DOE Joint Genome Institute"/>
            <consortium name="Mycorrhizal Genomics Consortium"/>
            <person name="Kohler A."/>
            <person name="Kuo A."/>
            <person name="Nagy L.G."/>
            <person name="Floudas D."/>
            <person name="Copeland A."/>
            <person name="Barry K.W."/>
            <person name="Cichocki N."/>
            <person name="Veneault-Fourrey C."/>
            <person name="LaButti K."/>
            <person name="Lindquist E.A."/>
            <person name="Lipzen A."/>
            <person name="Lundell T."/>
            <person name="Morin E."/>
            <person name="Murat C."/>
            <person name="Riley R."/>
            <person name="Ohm R."/>
            <person name="Sun H."/>
            <person name="Tunlid A."/>
            <person name="Henrissat B."/>
            <person name="Grigoriev I.V."/>
            <person name="Hibbett D.S."/>
            <person name="Martin F."/>
        </authorList>
    </citation>
    <scope>NUCLEOTIDE SEQUENCE [LARGE SCALE GENOMIC DNA]</scope>
    <source>
        <strain evidence="3">MAFF 305830</strain>
    </source>
</reference>
<feature type="non-terminal residue" evidence="2">
    <location>
        <position position="252"/>
    </location>
</feature>
<name>A0A0C2Y029_SERVB</name>
<feature type="compositionally biased region" description="Polar residues" evidence="1">
    <location>
        <begin position="91"/>
        <end position="108"/>
    </location>
</feature>
<feature type="compositionally biased region" description="Polar residues" evidence="1">
    <location>
        <begin position="172"/>
        <end position="184"/>
    </location>
</feature>
<evidence type="ECO:0000313" key="2">
    <source>
        <dbReference type="EMBL" id="KIM34462.1"/>
    </source>
</evidence>
<organism evidence="2 3">
    <name type="scientific">Serendipita vermifera MAFF 305830</name>
    <dbReference type="NCBI Taxonomy" id="933852"/>
    <lineage>
        <taxon>Eukaryota</taxon>
        <taxon>Fungi</taxon>
        <taxon>Dikarya</taxon>
        <taxon>Basidiomycota</taxon>
        <taxon>Agaricomycotina</taxon>
        <taxon>Agaricomycetes</taxon>
        <taxon>Sebacinales</taxon>
        <taxon>Serendipitaceae</taxon>
        <taxon>Serendipita</taxon>
    </lineage>
</organism>
<feature type="region of interest" description="Disordered" evidence="1">
    <location>
        <begin position="71"/>
        <end position="184"/>
    </location>
</feature>
<keyword evidence="3" id="KW-1185">Reference proteome</keyword>
<accession>A0A0C2Y029</accession>
<dbReference type="OrthoDB" id="3169031at2759"/>
<protein>
    <submittedName>
        <fullName evidence="2">Uncharacterized protein</fullName>
    </submittedName>
</protein>
<dbReference type="HOGENOM" id="CLU_897456_0_0_1"/>
<dbReference type="EMBL" id="KN824277">
    <property type="protein sequence ID" value="KIM34462.1"/>
    <property type="molecule type" value="Genomic_DNA"/>
</dbReference>
<proteinExistence type="predicted"/>
<gene>
    <name evidence="2" type="ORF">M408DRAFT_41235</name>
</gene>
<sequence>RRGHLQHLSLPHNAAFHSDGTSPRSLSPFEERYLGRGSHATGILLAEPTNPSPSVTGKFLSSVKRAVSLKEKKNQVSSPADLPLHFERVSQRPSTPQGSRVNMNSGKQSRGAPPQSIITAHRSPFGGYTKDGDFVVTRTTDGRRLPVPQPHPHSHTNPRINLPPPPAHSAMRKNSSVSIESGDSYTLVTTPDSASSVGSINAGGSTGKVKSVSMLTKLMGKGQGRSMSSTANSSIIDVNSMSTKKIVRFTTE</sequence>